<gene>
    <name evidence="1" type="ORF">G3446_07065</name>
</gene>
<evidence type="ECO:0000313" key="2">
    <source>
        <dbReference type="Proteomes" id="UP000483379"/>
    </source>
</evidence>
<accession>A0A6M0JVV5</accession>
<reference evidence="1 2" key="1">
    <citation type="submission" date="2020-02" db="EMBL/GenBank/DDBJ databases">
        <title>Genome sequences of Thiorhodococcus mannitoliphagus and Thiorhodococcus minor, purple sulfur photosynthetic bacteria in the gammaproteobacterial family, Chromatiaceae.</title>
        <authorList>
            <person name="Aviles F.A."/>
            <person name="Meyer T.E."/>
            <person name="Kyndt J.A."/>
        </authorList>
    </citation>
    <scope>NUCLEOTIDE SEQUENCE [LARGE SCALE GENOMIC DNA]</scope>
    <source>
        <strain evidence="1 2">DSM 11518</strain>
    </source>
</reference>
<dbReference type="AlphaFoldDB" id="A0A6M0JVV5"/>
<sequence length="88" mass="9846">MTPSPTASTPLDLSDIVPFADLIRECEKKGIATKGQLTWWARYRHENGLTSSGALVEKRANPRSKRPMLFVVRPRFIDWLANGHQAAA</sequence>
<dbReference type="EMBL" id="JAAIJQ010000015">
    <property type="protein sequence ID" value="NEV61650.1"/>
    <property type="molecule type" value="Genomic_DNA"/>
</dbReference>
<comment type="caution">
    <text evidence="1">The sequence shown here is derived from an EMBL/GenBank/DDBJ whole genome shotgun (WGS) entry which is preliminary data.</text>
</comment>
<dbReference type="Proteomes" id="UP000483379">
    <property type="component" value="Unassembled WGS sequence"/>
</dbReference>
<name>A0A6M0JVV5_9GAMM</name>
<proteinExistence type="predicted"/>
<evidence type="ECO:0000313" key="1">
    <source>
        <dbReference type="EMBL" id="NEV61650.1"/>
    </source>
</evidence>
<protein>
    <submittedName>
        <fullName evidence="1">Uncharacterized protein</fullName>
    </submittedName>
</protein>
<organism evidence="1 2">
    <name type="scientific">Thiorhodococcus minor</name>
    <dbReference type="NCBI Taxonomy" id="57489"/>
    <lineage>
        <taxon>Bacteria</taxon>
        <taxon>Pseudomonadati</taxon>
        <taxon>Pseudomonadota</taxon>
        <taxon>Gammaproteobacteria</taxon>
        <taxon>Chromatiales</taxon>
        <taxon>Chromatiaceae</taxon>
        <taxon>Thiorhodococcus</taxon>
    </lineage>
</organism>
<keyword evidence="2" id="KW-1185">Reference proteome</keyword>
<dbReference type="RefSeq" id="WP_164452085.1">
    <property type="nucleotide sequence ID" value="NZ_JAAIJQ010000015.1"/>
</dbReference>